<dbReference type="GO" id="GO:0055085">
    <property type="term" value="P:transmembrane transport"/>
    <property type="evidence" value="ECO:0007669"/>
    <property type="project" value="InterPro"/>
</dbReference>
<comment type="caution">
    <text evidence="10">The sequence shown here is derived from an EMBL/GenBank/DDBJ whole genome shotgun (WGS) entry which is preliminary data.</text>
</comment>
<feature type="transmembrane region" description="Helical" evidence="8">
    <location>
        <begin position="75"/>
        <end position="94"/>
    </location>
</feature>
<evidence type="ECO:0000256" key="7">
    <source>
        <dbReference type="ARBA" id="ARBA00023136"/>
    </source>
</evidence>
<evidence type="ECO:0000313" key="10">
    <source>
        <dbReference type="EMBL" id="KIQ03988.1"/>
    </source>
</evidence>
<evidence type="ECO:0000259" key="9">
    <source>
        <dbReference type="PROSITE" id="PS50928"/>
    </source>
</evidence>
<evidence type="ECO:0000256" key="8">
    <source>
        <dbReference type="RuleBase" id="RU363032"/>
    </source>
</evidence>
<keyword evidence="6 8" id="KW-1133">Transmembrane helix</keyword>
<dbReference type="PROSITE" id="PS50928">
    <property type="entry name" value="ABC_TM1"/>
    <property type="match status" value="1"/>
</dbReference>
<gene>
    <name evidence="10" type="ORF">RU07_04770</name>
</gene>
<comment type="subcellular location">
    <subcellularLocation>
        <location evidence="1 8">Cell membrane</location>
        <topology evidence="1 8">Multi-pass membrane protein</topology>
    </subcellularLocation>
</comment>
<keyword evidence="7 8" id="KW-0472">Membrane</keyword>
<dbReference type="Proteomes" id="UP000035017">
    <property type="component" value="Unassembled WGS sequence"/>
</dbReference>
<evidence type="ECO:0000256" key="3">
    <source>
        <dbReference type="ARBA" id="ARBA00022448"/>
    </source>
</evidence>
<keyword evidence="3 8" id="KW-0813">Transport</keyword>
<evidence type="ECO:0000256" key="4">
    <source>
        <dbReference type="ARBA" id="ARBA00022475"/>
    </source>
</evidence>
<dbReference type="InterPro" id="IPR000515">
    <property type="entry name" value="MetI-like"/>
</dbReference>
<dbReference type="GO" id="GO:0005886">
    <property type="term" value="C:plasma membrane"/>
    <property type="evidence" value="ECO:0007669"/>
    <property type="project" value="UniProtKB-SubCell"/>
</dbReference>
<dbReference type="OrthoDB" id="9809681at2"/>
<evidence type="ECO:0000256" key="2">
    <source>
        <dbReference type="ARBA" id="ARBA00007069"/>
    </source>
</evidence>
<dbReference type="CDD" id="cd06261">
    <property type="entry name" value="TM_PBP2"/>
    <property type="match status" value="1"/>
</dbReference>
<dbReference type="EMBL" id="JXQV01000005">
    <property type="protein sequence ID" value="KIQ03988.1"/>
    <property type="molecule type" value="Genomic_DNA"/>
</dbReference>
<proteinExistence type="inferred from homology"/>
<feature type="transmembrane region" description="Helical" evidence="8">
    <location>
        <begin position="187"/>
        <end position="208"/>
    </location>
</feature>
<dbReference type="PANTHER" id="PTHR43848">
    <property type="entry name" value="PUTRESCINE TRANSPORT SYSTEM PERMEASE PROTEIN POTI"/>
    <property type="match status" value="1"/>
</dbReference>
<organism evidence="10 11">
    <name type="scientific">Agrobacterium tumefaciens</name>
    <dbReference type="NCBI Taxonomy" id="358"/>
    <lineage>
        <taxon>Bacteria</taxon>
        <taxon>Pseudomonadati</taxon>
        <taxon>Pseudomonadota</taxon>
        <taxon>Alphaproteobacteria</taxon>
        <taxon>Hyphomicrobiales</taxon>
        <taxon>Rhizobiaceae</taxon>
        <taxon>Rhizobium/Agrobacterium group</taxon>
        <taxon>Agrobacterium</taxon>
        <taxon>Agrobacterium tumefaciens complex</taxon>
    </lineage>
</organism>
<keyword evidence="5 8" id="KW-0812">Transmembrane</keyword>
<dbReference type="AlphaFoldDB" id="A0A0D0L2Q0"/>
<comment type="similarity">
    <text evidence="2">Belongs to the binding-protein-dependent transport system permease family. CysTW subfamily.</text>
</comment>
<protein>
    <submittedName>
        <fullName evidence="10">ABC transporter permease</fullName>
    </submittedName>
</protein>
<dbReference type="SUPFAM" id="SSF161098">
    <property type="entry name" value="MetI-like"/>
    <property type="match status" value="1"/>
</dbReference>
<feature type="domain" description="ABC transmembrane type-1" evidence="9">
    <location>
        <begin position="71"/>
        <end position="258"/>
    </location>
</feature>
<evidence type="ECO:0000313" key="11">
    <source>
        <dbReference type="Proteomes" id="UP000035017"/>
    </source>
</evidence>
<dbReference type="Gene3D" id="1.10.3720.10">
    <property type="entry name" value="MetI-like"/>
    <property type="match status" value="1"/>
</dbReference>
<evidence type="ECO:0000256" key="5">
    <source>
        <dbReference type="ARBA" id="ARBA00022692"/>
    </source>
</evidence>
<keyword evidence="4" id="KW-1003">Cell membrane</keyword>
<feature type="transmembrane region" description="Helical" evidence="8">
    <location>
        <begin position="149"/>
        <end position="166"/>
    </location>
</feature>
<accession>A0A0D0L2Q0</accession>
<name>A0A0D0L2Q0_AGRTU</name>
<dbReference type="InterPro" id="IPR051789">
    <property type="entry name" value="Bact_Polyamine_Transport"/>
</dbReference>
<dbReference type="Pfam" id="PF00528">
    <property type="entry name" value="BPD_transp_1"/>
    <property type="match status" value="1"/>
</dbReference>
<reference evidence="10 11" key="1">
    <citation type="submission" date="2014-12" db="EMBL/GenBank/DDBJ databases">
        <title>16Stimator: statistical estimation of ribosomal gene copy numbers from draft genome assemblies.</title>
        <authorList>
            <person name="Perisin M.A."/>
            <person name="Vetter M."/>
            <person name="Gilbert J.A."/>
            <person name="Bergelson J."/>
        </authorList>
    </citation>
    <scope>NUCLEOTIDE SEQUENCE [LARGE SCALE GENOMIC DNA]</scope>
    <source>
        <strain evidence="10 11">MEJ076</strain>
    </source>
</reference>
<evidence type="ECO:0000256" key="1">
    <source>
        <dbReference type="ARBA" id="ARBA00004651"/>
    </source>
</evidence>
<sequence>MHSEKRGREFYVLCFFFGLFVLFLYGPLSAILILAFQGPNGGLTFPLNGVSLHWFANLFQQQAVGDFGGSFRRSLLLGIMVMSATVLVSLLAGLAFRRKFVGATPLFYLAVASLVVPSIIISLGIGVLFQQLGLEPSWYTSAFGAHMTWTLPFGVLIMLAVFNRFSPSYEEAARDLGATSWQTFREVVLPMIAPSLIGIGLFGFTLSYDEFARTLMTSGTYNTLPLEIYGMTTNVTTPVLYALGAVTTFFSFLVIAATLGLIVYLNRRQLKA</sequence>
<feature type="transmembrane region" description="Helical" evidence="8">
    <location>
        <begin position="12"/>
        <end position="36"/>
    </location>
</feature>
<feature type="transmembrane region" description="Helical" evidence="8">
    <location>
        <begin position="106"/>
        <end position="129"/>
    </location>
</feature>
<evidence type="ECO:0000256" key="6">
    <source>
        <dbReference type="ARBA" id="ARBA00022989"/>
    </source>
</evidence>
<feature type="transmembrane region" description="Helical" evidence="8">
    <location>
        <begin position="239"/>
        <end position="265"/>
    </location>
</feature>
<dbReference type="InterPro" id="IPR035906">
    <property type="entry name" value="MetI-like_sf"/>
</dbReference>
<dbReference type="PANTHER" id="PTHR43848:SF2">
    <property type="entry name" value="PUTRESCINE TRANSPORT SYSTEM PERMEASE PROTEIN POTI"/>
    <property type="match status" value="1"/>
</dbReference>